<evidence type="ECO:0000313" key="3">
    <source>
        <dbReference type="RefSeq" id="XP_021116493.1"/>
    </source>
</evidence>
<keyword evidence="2" id="KW-1185">Reference proteome</keyword>
<dbReference type="AlphaFoldDB" id="A0AAX6T6C6"/>
<gene>
    <name evidence="3" type="primary">LOC101697093</name>
</gene>
<sequence>MAADSKIYFLPVPAGLPEGVSNGVIYNTTGSLSRPLVKTGRSNSGFNGQTTTFDTLWTSFLIISGRSSRIFLRRCPKVQHFWFLREGEESLQACCAPLQLLVPGSQQVEVQSTTNCFEQSPLPSSRRAWSRYTNINQGGPRRCTHTVEAGEQIEDSPRSRVLLRQRKKTKQLPAQLLLPYSGITTRAVILGLILFPFPQHLCAVLVVSLHSQVQFFQFNSTDHYQQESVRAQKSSWRPQAKTSPATLEGSYGHHYTTNATPVMQPWDVQGLGSQGLLH</sequence>
<feature type="compositionally biased region" description="Polar residues" evidence="1">
    <location>
        <begin position="229"/>
        <end position="245"/>
    </location>
</feature>
<organism evidence="2 3">
    <name type="scientific">Heterocephalus glaber</name>
    <name type="common">Naked mole rat</name>
    <dbReference type="NCBI Taxonomy" id="10181"/>
    <lineage>
        <taxon>Eukaryota</taxon>
        <taxon>Metazoa</taxon>
        <taxon>Chordata</taxon>
        <taxon>Craniata</taxon>
        <taxon>Vertebrata</taxon>
        <taxon>Euteleostomi</taxon>
        <taxon>Mammalia</taxon>
        <taxon>Eutheria</taxon>
        <taxon>Euarchontoglires</taxon>
        <taxon>Glires</taxon>
        <taxon>Rodentia</taxon>
        <taxon>Hystricomorpha</taxon>
        <taxon>Bathyergidae</taxon>
        <taxon>Heterocephalus</taxon>
    </lineage>
</organism>
<feature type="region of interest" description="Disordered" evidence="1">
    <location>
        <begin position="229"/>
        <end position="253"/>
    </location>
</feature>
<evidence type="ECO:0000313" key="2">
    <source>
        <dbReference type="Proteomes" id="UP000694906"/>
    </source>
</evidence>
<dbReference type="RefSeq" id="XP_021116493.1">
    <property type="nucleotide sequence ID" value="XM_021260834.1"/>
</dbReference>
<evidence type="ECO:0000256" key="1">
    <source>
        <dbReference type="SAM" id="MobiDB-lite"/>
    </source>
</evidence>
<reference evidence="3" key="1">
    <citation type="submission" date="2025-08" db="UniProtKB">
        <authorList>
            <consortium name="RefSeq"/>
        </authorList>
    </citation>
    <scope>IDENTIFICATION</scope>
</reference>
<dbReference type="GeneID" id="101697093"/>
<proteinExistence type="predicted"/>
<protein>
    <submittedName>
        <fullName evidence="3">Uncharacterized protein LOC101697093</fullName>
    </submittedName>
</protein>
<accession>A0AAX6T6C6</accession>
<name>A0AAX6T6C6_HETGA</name>
<dbReference type="Proteomes" id="UP000694906">
    <property type="component" value="Unplaced"/>
</dbReference>